<dbReference type="AlphaFoldDB" id="A0A2G4SLM6"/>
<keyword evidence="1" id="KW-0378">Hydrolase</keyword>
<dbReference type="GO" id="GO:0003723">
    <property type="term" value="F:RNA binding"/>
    <property type="evidence" value="ECO:0007669"/>
    <property type="project" value="TreeGrafter"/>
</dbReference>
<gene>
    <name evidence="3" type="ORF">RHIMIDRAFT_240346</name>
</gene>
<feature type="domain" description="RNase III" evidence="2">
    <location>
        <begin position="798"/>
        <end position="944"/>
    </location>
</feature>
<dbReference type="GO" id="GO:0030422">
    <property type="term" value="P:siRNA processing"/>
    <property type="evidence" value="ECO:0007669"/>
    <property type="project" value="TreeGrafter"/>
</dbReference>
<dbReference type="InterPro" id="IPR036389">
    <property type="entry name" value="RNase_III_sf"/>
</dbReference>
<dbReference type="SMART" id="SM00535">
    <property type="entry name" value="RIBOc"/>
    <property type="match status" value="2"/>
</dbReference>
<accession>A0A2G4SLM6</accession>
<dbReference type="GO" id="GO:0005737">
    <property type="term" value="C:cytoplasm"/>
    <property type="evidence" value="ECO:0007669"/>
    <property type="project" value="TreeGrafter"/>
</dbReference>
<sequence>MTDNETKSLNIESNISNKSFNMARQDVFMIQYSMKVINNSTAFSTFKQELRYSRSVLTFKILGKIGGIQHCKDWIHYVDNVSNDLGPWCSDILWSIFLNDINPGSNEYSANDFVLLQQAQIICRHTFEFFTSDYRNTELFTPKVTQFINCLISLISSKQKLFIVVIVENRITALVLKLLISSLDVLRIGISCDAFLDTFENISEATYSHISRFKANQVNLLITTYELEAIAITESYDYLIRFDFYKDEKMYLASAATRRLSSKTIILINAQNKREMCLAKKVAQLEGRIANVHHFSSSSTDAQMLSCPNKTNVADMQIAKVQMGSYKQSRVKFWENDIIAKMEGSAITNPENEESIVFWLSGFEIEQPEIHTRKIGFCTKKPLPDLPALEFMLDNALHKVHIRNFHTCVHLEHSVSDQLLIYTLQVTNHLKKDSIKCSLDDVPYLLVPLKQYCNDKSHDVDVDWEEIEKTIRYSAKRTVLSLDFPISDTLIYDPEKPNHMFLIQDIPVPVKPMFYLFRDDRVGDQEKFVFTEFYKSRLQHISKMDFSKPLIQVTLVKNDSKKSSCLFPLYSKVWLIPDYCAIYPISASVCRTYELLPEIMTQINAYLLMFQAKEMYNFEKIDDALLREALSCKNADFIKDYERLEYLGDAVLGFIFSTYLYIKYPNYNECQLTNTRSRAVKNSTLAQAGKNIRLYKYIINQKTNRDAWQPPAFVSCYKKRKSVGFPYQTTRRSLSDSTIADVMEAILGAAFLSHCLDGALHTATNLLLPFDGLTTWSDMSEMCSKMTYGEKSSYNIDLDEFYQKIGYTFNNPILAEKALTQRNCKVSLQYERLEFLGDAVLGFFAAQYLYKKYPTALPGELTNLRSMYVSNATLAFICIKMDLQKHIRHSSPKMAVNIAYYENQLRENATKEKNDNDFWLSLDPPKVLADVVESVIGAIFIDANCNPQPAYAFFETWLIPLVDGHIPGIAFQSAIWGFRCHEWKLRQSQPLQHPNTCLSIVYGQAFAQGLGRTKKSAKESMEVSAIQNIQQESEAFRSLCTCRKSPSHLKIES</sequence>
<dbReference type="GO" id="GO:0005634">
    <property type="term" value="C:nucleus"/>
    <property type="evidence" value="ECO:0007669"/>
    <property type="project" value="TreeGrafter"/>
</dbReference>
<dbReference type="Gene3D" id="1.10.1520.10">
    <property type="entry name" value="Ribonuclease III domain"/>
    <property type="match status" value="2"/>
</dbReference>
<dbReference type="EMBL" id="KZ303857">
    <property type="protein sequence ID" value="PHZ09670.1"/>
    <property type="molecule type" value="Genomic_DNA"/>
</dbReference>
<dbReference type="RefSeq" id="XP_023463378.1">
    <property type="nucleotide sequence ID" value="XM_023609356.1"/>
</dbReference>
<dbReference type="PROSITE" id="PS50142">
    <property type="entry name" value="RNASE_3_2"/>
    <property type="match status" value="2"/>
</dbReference>
<reference evidence="3 4" key="1">
    <citation type="journal article" date="2016" name="Proc. Natl. Acad. Sci. U.S.A.">
        <title>Lipid metabolic changes in an early divergent fungus govern the establishment of a mutualistic symbiosis with endobacteria.</title>
        <authorList>
            <person name="Lastovetsky O.A."/>
            <person name="Gaspar M.L."/>
            <person name="Mondo S.J."/>
            <person name="LaButti K.M."/>
            <person name="Sandor L."/>
            <person name="Grigoriev I.V."/>
            <person name="Henry S.A."/>
            <person name="Pawlowska T.E."/>
        </authorList>
    </citation>
    <scope>NUCLEOTIDE SEQUENCE [LARGE SCALE GENOMIC DNA]</scope>
    <source>
        <strain evidence="3 4">ATCC 52813</strain>
    </source>
</reference>
<dbReference type="PROSITE" id="PS00517">
    <property type="entry name" value="RNASE_3_1"/>
    <property type="match status" value="2"/>
</dbReference>
<evidence type="ECO:0000313" key="4">
    <source>
        <dbReference type="Proteomes" id="UP000242254"/>
    </source>
</evidence>
<dbReference type="PANTHER" id="PTHR14950:SF37">
    <property type="entry name" value="ENDORIBONUCLEASE DICER"/>
    <property type="match status" value="1"/>
</dbReference>
<evidence type="ECO:0000256" key="1">
    <source>
        <dbReference type="ARBA" id="ARBA00022801"/>
    </source>
</evidence>
<name>A0A2G4SLM6_RHIZD</name>
<organism evidence="3 4">
    <name type="scientific">Rhizopus microsporus ATCC 52813</name>
    <dbReference type="NCBI Taxonomy" id="1340429"/>
    <lineage>
        <taxon>Eukaryota</taxon>
        <taxon>Fungi</taxon>
        <taxon>Fungi incertae sedis</taxon>
        <taxon>Mucoromycota</taxon>
        <taxon>Mucoromycotina</taxon>
        <taxon>Mucoromycetes</taxon>
        <taxon>Mucorales</taxon>
        <taxon>Mucorineae</taxon>
        <taxon>Rhizopodaceae</taxon>
        <taxon>Rhizopus</taxon>
    </lineage>
</organism>
<dbReference type="InterPro" id="IPR000999">
    <property type="entry name" value="RNase_III_dom"/>
</dbReference>
<protein>
    <submittedName>
        <fullName evidence="3">Ribonuclease III</fullName>
    </submittedName>
</protein>
<dbReference type="PANTHER" id="PTHR14950">
    <property type="entry name" value="DICER-RELATED"/>
    <property type="match status" value="1"/>
</dbReference>
<dbReference type="CDD" id="cd00593">
    <property type="entry name" value="RIBOc"/>
    <property type="match status" value="2"/>
</dbReference>
<dbReference type="SUPFAM" id="SSF69065">
    <property type="entry name" value="RNase III domain-like"/>
    <property type="match status" value="2"/>
</dbReference>
<evidence type="ECO:0000259" key="2">
    <source>
        <dbReference type="PROSITE" id="PS50142"/>
    </source>
</evidence>
<feature type="domain" description="RNase III" evidence="2">
    <location>
        <begin position="607"/>
        <end position="755"/>
    </location>
</feature>
<dbReference type="GO" id="GO:0004525">
    <property type="term" value="F:ribonuclease III activity"/>
    <property type="evidence" value="ECO:0007669"/>
    <property type="project" value="InterPro"/>
</dbReference>
<dbReference type="STRING" id="1340429.A0A2G4SLM6"/>
<keyword evidence="4" id="KW-1185">Reference proteome</keyword>
<dbReference type="Proteomes" id="UP000242254">
    <property type="component" value="Unassembled WGS sequence"/>
</dbReference>
<dbReference type="GeneID" id="35440346"/>
<evidence type="ECO:0000313" key="3">
    <source>
        <dbReference type="EMBL" id="PHZ09670.1"/>
    </source>
</evidence>
<dbReference type="Pfam" id="PF00636">
    <property type="entry name" value="Ribonuclease_3"/>
    <property type="match status" value="2"/>
</dbReference>
<proteinExistence type="predicted"/>